<evidence type="ECO:0000256" key="1">
    <source>
        <dbReference type="SAM" id="MobiDB-lite"/>
    </source>
</evidence>
<evidence type="ECO:0000313" key="2">
    <source>
        <dbReference type="EMBL" id="EDU48428.1"/>
    </source>
</evidence>
<accession>B2W6S0</accession>
<dbReference type="KEGG" id="ptrr:6343760"/>
<feature type="region of interest" description="Disordered" evidence="1">
    <location>
        <begin position="1"/>
        <end position="38"/>
    </location>
</feature>
<dbReference type="EMBL" id="DS231619">
    <property type="protein sequence ID" value="EDU48428.1"/>
    <property type="molecule type" value="Genomic_DNA"/>
</dbReference>
<feature type="compositionally biased region" description="Basic residues" evidence="1">
    <location>
        <begin position="1"/>
        <end position="10"/>
    </location>
</feature>
<proteinExistence type="predicted"/>
<gene>
    <name evidence="2" type="ORF">PTRG_05508</name>
</gene>
<dbReference type="HOGENOM" id="CLU_850311_0_0_1"/>
<feature type="region of interest" description="Disordered" evidence="1">
    <location>
        <begin position="69"/>
        <end position="93"/>
    </location>
</feature>
<evidence type="ECO:0000313" key="3">
    <source>
        <dbReference type="Proteomes" id="UP000001471"/>
    </source>
</evidence>
<reference evidence="3" key="1">
    <citation type="journal article" date="2013" name="G3 (Bethesda)">
        <title>Comparative genomics of a plant-pathogenic fungus, Pyrenophora tritici-repentis, reveals transduplication and the impact of repeat elements on pathogenicity and population divergence.</title>
        <authorList>
            <person name="Manning V.A."/>
            <person name="Pandelova I."/>
            <person name="Dhillon B."/>
            <person name="Wilhelm L.J."/>
            <person name="Goodwin S.B."/>
            <person name="Berlin A.M."/>
            <person name="Figueroa M."/>
            <person name="Freitag M."/>
            <person name="Hane J.K."/>
            <person name="Henrissat B."/>
            <person name="Holman W.H."/>
            <person name="Kodira C.D."/>
            <person name="Martin J."/>
            <person name="Oliver R.P."/>
            <person name="Robbertse B."/>
            <person name="Schackwitz W."/>
            <person name="Schwartz D.C."/>
            <person name="Spatafora J.W."/>
            <person name="Turgeon B.G."/>
            <person name="Yandava C."/>
            <person name="Young S."/>
            <person name="Zhou S."/>
            <person name="Zeng Q."/>
            <person name="Grigoriev I.V."/>
            <person name="Ma L.-J."/>
            <person name="Ciuffetti L.M."/>
        </authorList>
    </citation>
    <scope>NUCLEOTIDE SEQUENCE [LARGE SCALE GENOMIC DNA]</scope>
    <source>
        <strain evidence="3">Pt-1C-BFP</strain>
    </source>
</reference>
<sequence>MTRTRPRKKRALDDDDDAQSSRPNDRANTGSYRPQPFVYSSDHLSLSLPLRPAAGLPYVPPIAFTHTTAASVPYNPPAESSRKSATGPPRKLASVYQLPSEADAVEDSDGEIRWRVPNSAAVRKETFASSSHQDSTNEEAKDKKCGTVNKDRKSKKQGLMNVDSKNKKWGSMNEESKDNKERWVAKSSPRPPPVMFTVSEAFAALKHGPKPVLYELPDGKRLSYSTIGSYHLGAMRYGADGTPVENPAHKDHLAFKPTSWHDIRRDPTDDSRYGG</sequence>
<dbReference type="RefSeq" id="XP_001935841.2">
    <property type="nucleotide sequence ID" value="XM_001935806.2"/>
</dbReference>
<feature type="region of interest" description="Disordered" evidence="1">
    <location>
        <begin position="248"/>
        <end position="275"/>
    </location>
</feature>
<name>B2W6S0_PYRTR</name>
<feature type="compositionally biased region" description="Basic and acidic residues" evidence="1">
    <location>
        <begin position="174"/>
        <end position="184"/>
    </location>
</feature>
<dbReference type="Proteomes" id="UP000001471">
    <property type="component" value="Unassembled WGS sequence"/>
</dbReference>
<dbReference type="AlphaFoldDB" id="B2W6S0"/>
<organism evidence="2 3">
    <name type="scientific">Pyrenophora tritici-repentis (strain Pt-1C-BFP)</name>
    <name type="common">Wheat tan spot fungus</name>
    <name type="synonym">Drechslera tritici-repentis</name>
    <dbReference type="NCBI Taxonomy" id="426418"/>
    <lineage>
        <taxon>Eukaryota</taxon>
        <taxon>Fungi</taxon>
        <taxon>Dikarya</taxon>
        <taxon>Ascomycota</taxon>
        <taxon>Pezizomycotina</taxon>
        <taxon>Dothideomycetes</taxon>
        <taxon>Pleosporomycetidae</taxon>
        <taxon>Pleosporales</taxon>
        <taxon>Pleosporineae</taxon>
        <taxon>Pleosporaceae</taxon>
        <taxon>Pyrenophora</taxon>
    </lineage>
</organism>
<feature type="region of interest" description="Disordered" evidence="1">
    <location>
        <begin position="118"/>
        <end position="192"/>
    </location>
</feature>
<feature type="compositionally biased region" description="Polar residues" evidence="1">
    <location>
        <begin position="20"/>
        <end position="32"/>
    </location>
</feature>
<dbReference type="InParanoid" id="B2W6S0"/>
<dbReference type="GeneID" id="6343760"/>
<protein>
    <submittedName>
        <fullName evidence="2">Uncharacterized protein</fullName>
    </submittedName>
</protein>
<feature type="compositionally biased region" description="Basic and acidic residues" evidence="1">
    <location>
        <begin position="138"/>
        <end position="151"/>
    </location>
</feature>